<proteinExistence type="predicted"/>
<dbReference type="CDD" id="cd13896">
    <property type="entry name" value="CuRO_3_CopA"/>
    <property type="match status" value="1"/>
</dbReference>
<dbReference type="Pfam" id="PF07731">
    <property type="entry name" value="Cu-oxidase_2"/>
    <property type="match status" value="1"/>
</dbReference>
<evidence type="ECO:0000259" key="7">
    <source>
        <dbReference type="Pfam" id="PF07732"/>
    </source>
</evidence>
<dbReference type="InterPro" id="IPR006376">
    <property type="entry name" value="Cu-R_CopA"/>
</dbReference>
<sequence>MLDRRTFVTGILSGYGLLAAGSASAGTLSGTSLSPSSDFSLTLAPIPVNFTGRPAFATAINGTVPGPTLSWQEGEDVTLRVTNHLIETSSIHWHGIILPTTMDGVPGLSFPGIPPGETFEYRFTVNQSGTYWYHSHSGYQEQTGLYGAIVVNPREGDPDGADRDHVILLSDWTDENPAAIYTRLKKMSHYYNFNERTAPDLYRQIRSEGPLATWQDRAMWNDMRMSDSDLADVTGYTYTYLMNGVSPASGWTGLCKAGERVKLRFINGSAMSIFDVRIPGLRMTVVAADGQDVEPVTVDEFRIGTAETYDVIVTPESDSAYTLFAQSLDRSGFARGTLTTSPELVAALPAMDPVPILGHEDMGMAHSAGGHAHEPVISAQQRHPHAHHHSALAPAGTAGLGSAAGIVHAATEYGPHVDMRTENPVSGIDDPGVGLREHGQRLGREVLRYSQLINRHPTADPRQPGREIQLHLTGNMNRYMWSFNGVKFADAEPLELQYGERVRIHLVNDTMMAHPIHLHGLWSELETGEPSRIPRKHTVLVQPGKTVSYLVSADALGRWAYHCHLQYHMLGMMREARVS</sequence>
<feature type="domain" description="Plastocyanin-like" evidence="5">
    <location>
        <begin position="164"/>
        <end position="326"/>
    </location>
</feature>
<gene>
    <name evidence="8" type="ORF">EYC82_11270</name>
</gene>
<keyword evidence="3" id="KW-0186">Copper</keyword>
<keyword evidence="2" id="KW-0560">Oxidoreductase</keyword>
<evidence type="ECO:0000256" key="1">
    <source>
        <dbReference type="ARBA" id="ARBA00022723"/>
    </source>
</evidence>
<feature type="domain" description="Plastocyanin-like" evidence="7">
    <location>
        <begin position="48"/>
        <end position="155"/>
    </location>
</feature>
<reference evidence="8" key="1">
    <citation type="submission" date="2019-02" db="EMBL/GenBank/DDBJ databases">
        <authorList>
            <person name="Li S.-H."/>
        </authorList>
    </citation>
    <scope>NUCLEOTIDE SEQUENCE</scope>
    <source>
        <strain evidence="8">IMCC11814</strain>
    </source>
</reference>
<evidence type="ECO:0000256" key="4">
    <source>
        <dbReference type="SAM" id="SignalP"/>
    </source>
</evidence>
<dbReference type="PANTHER" id="PTHR11709">
    <property type="entry name" value="MULTI-COPPER OXIDASE"/>
    <property type="match status" value="1"/>
</dbReference>
<feature type="signal peptide" evidence="4">
    <location>
        <begin position="1"/>
        <end position="25"/>
    </location>
</feature>
<keyword evidence="4" id="KW-0732">Signal</keyword>
<dbReference type="PROSITE" id="PS00079">
    <property type="entry name" value="MULTICOPPER_OXIDASE1"/>
    <property type="match status" value="1"/>
</dbReference>
<dbReference type="Pfam" id="PF00394">
    <property type="entry name" value="Cu-oxidase"/>
    <property type="match status" value="1"/>
</dbReference>
<dbReference type="NCBIfam" id="TIGR01480">
    <property type="entry name" value="copper_res_A"/>
    <property type="match status" value="1"/>
</dbReference>
<evidence type="ECO:0000259" key="5">
    <source>
        <dbReference type="Pfam" id="PF00394"/>
    </source>
</evidence>
<dbReference type="Proteomes" id="UP001143304">
    <property type="component" value="Unassembled WGS sequence"/>
</dbReference>
<dbReference type="InterPro" id="IPR033138">
    <property type="entry name" value="Cu_oxidase_CS"/>
</dbReference>
<dbReference type="Gene3D" id="2.60.40.420">
    <property type="entry name" value="Cupredoxins - blue copper proteins"/>
    <property type="match status" value="3"/>
</dbReference>
<name>A0ABT3T6N2_9GAMM</name>
<dbReference type="InterPro" id="IPR034279">
    <property type="entry name" value="CuRO_3_CopA"/>
</dbReference>
<dbReference type="InterPro" id="IPR011707">
    <property type="entry name" value="Cu-oxidase-like_N"/>
</dbReference>
<dbReference type="SUPFAM" id="SSF49503">
    <property type="entry name" value="Cupredoxins"/>
    <property type="match status" value="3"/>
</dbReference>
<dbReference type="EMBL" id="SHNO01000001">
    <property type="protein sequence ID" value="MCX2977935.1"/>
    <property type="molecule type" value="Genomic_DNA"/>
</dbReference>
<dbReference type="InterPro" id="IPR011706">
    <property type="entry name" value="Cu-oxidase_C"/>
</dbReference>
<dbReference type="CDD" id="cd13874">
    <property type="entry name" value="CuRO_2_CopA"/>
    <property type="match status" value="1"/>
</dbReference>
<organism evidence="8 9">
    <name type="scientific">Candidatus Marimicrobium litorale</name>
    <dbReference type="NCBI Taxonomy" id="2518991"/>
    <lineage>
        <taxon>Bacteria</taxon>
        <taxon>Pseudomonadati</taxon>
        <taxon>Pseudomonadota</taxon>
        <taxon>Gammaproteobacteria</taxon>
        <taxon>Cellvibrionales</taxon>
        <taxon>Halieaceae</taxon>
        <taxon>Marimicrobium</taxon>
    </lineage>
</organism>
<comment type="caution">
    <text evidence="8">The sequence shown here is derived from an EMBL/GenBank/DDBJ whole genome shotgun (WGS) entry which is preliminary data.</text>
</comment>
<keyword evidence="9" id="KW-1185">Reference proteome</keyword>
<accession>A0ABT3T6N2</accession>
<dbReference type="InterPro" id="IPR045087">
    <property type="entry name" value="Cu-oxidase_fam"/>
</dbReference>
<evidence type="ECO:0000313" key="9">
    <source>
        <dbReference type="Proteomes" id="UP001143304"/>
    </source>
</evidence>
<keyword evidence="1" id="KW-0479">Metal-binding</keyword>
<dbReference type="InterPro" id="IPR001117">
    <property type="entry name" value="Cu-oxidase_2nd"/>
</dbReference>
<dbReference type="Pfam" id="PF07732">
    <property type="entry name" value="Cu-oxidase_3"/>
    <property type="match status" value="1"/>
</dbReference>
<dbReference type="InterPro" id="IPR008972">
    <property type="entry name" value="Cupredoxin"/>
</dbReference>
<evidence type="ECO:0000256" key="2">
    <source>
        <dbReference type="ARBA" id="ARBA00023002"/>
    </source>
</evidence>
<protein>
    <submittedName>
        <fullName evidence="8">Copper resistance system multicopper oxidase</fullName>
    </submittedName>
</protein>
<evidence type="ECO:0000256" key="3">
    <source>
        <dbReference type="ARBA" id="ARBA00023008"/>
    </source>
</evidence>
<dbReference type="InterPro" id="IPR034282">
    <property type="entry name" value="CuRO_2_CopA"/>
</dbReference>
<dbReference type="RefSeq" id="WP_279249639.1">
    <property type="nucleotide sequence ID" value="NZ_SHNO01000001.1"/>
</dbReference>
<feature type="chain" id="PRO_5046078752" evidence="4">
    <location>
        <begin position="26"/>
        <end position="579"/>
    </location>
</feature>
<evidence type="ECO:0000313" key="8">
    <source>
        <dbReference type="EMBL" id="MCX2977935.1"/>
    </source>
</evidence>
<evidence type="ECO:0000259" key="6">
    <source>
        <dbReference type="Pfam" id="PF07731"/>
    </source>
</evidence>
<feature type="domain" description="Plastocyanin-like" evidence="6">
    <location>
        <begin position="463"/>
        <end position="576"/>
    </location>
</feature>
<dbReference type="PANTHER" id="PTHR11709:SF394">
    <property type="entry name" value="FI03373P-RELATED"/>
    <property type="match status" value="1"/>
</dbReference>